<reference evidence="1 2" key="1">
    <citation type="journal article" date="2010" name="Proc. Natl. Acad. Sci. U.S.A.">
        <title>A Nitrospira metagenome illuminates the physiology and evolution of globally important nitrite-oxidizing bacteria.</title>
        <authorList>
            <person name="Lucker S."/>
            <person name="Wagner M."/>
            <person name="Maixner F."/>
            <person name="Pelletier E."/>
            <person name="Koch H."/>
            <person name="Vacherie B."/>
            <person name="Rattei T."/>
            <person name="Sinninghe Damste J."/>
            <person name="Spieck E."/>
            <person name="Le Paslier D."/>
            <person name="Daims H."/>
        </authorList>
    </citation>
    <scope>NUCLEOTIDE SEQUENCE [LARGE SCALE GENOMIC DNA]</scope>
</reference>
<dbReference type="InterPro" id="IPR007263">
    <property type="entry name" value="DCC1-like"/>
</dbReference>
<keyword evidence="2" id="KW-1185">Reference proteome</keyword>
<dbReference type="eggNOG" id="COG3011">
    <property type="taxonomic scope" value="Bacteria"/>
</dbReference>
<accession>D8P9R3</accession>
<evidence type="ECO:0000313" key="1">
    <source>
        <dbReference type="EMBL" id="CBK39972.1"/>
    </source>
</evidence>
<name>D8P9R3_9BACT</name>
<dbReference type="OrthoDB" id="5294764at2"/>
<organism evidence="1 2">
    <name type="scientific">Nitrospira defluvii</name>
    <dbReference type="NCBI Taxonomy" id="330214"/>
    <lineage>
        <taxon>Bacteria</taxon>
        <taxon>Pseudomonadati</taxon>
        <taxon>Nitrospirota</taxon>
        <taxon>Nitrospiria</taxon>
        <taxon>Nitrospirales</taxon>
        <taxon>Nitrospiraceae</taxon>
        <taxon>Nitrospira</taxon>
    </lineage>
</organism>
<evidence type="ECO:0008006" key="3">
    <source>
        <dbReference type="Google" id="ProtNLM"/>
    </source>
</evidence>
<dbReference type="KEGG" id="nde:NIDE0189"/>
<proteinExistence type="predicted"/>
<protein>
    <recommendedName>
        <fullName evidence="3">Thiol-disulphide oxidoreductase DCC</fullName>
    </recommendedName>
</protein>
<dbReference type="PANTHER" id="PTHR34290:SF2">
    <property type="entry name" value="OS04G0668800 PROTEIN"/>
    <property type="match status" value="1"/>
</dbReference>
<evidence type="ECO:0000313" key="2">
    <source>
        <dbReference type="Proteomes" id="UP000001660"/>
    </source>
</evidence>
<dbReference type="AlphaFoldDB" id="D8P9R3"/>
<dbReference type="EMBL" id="FP929003">
    <property type="protein sequence ID" value="CBK39972.1"/>
    <property type="molecule type" value="Genomic_DNA"/>
</dbReference>
<dbReference type="PANTHER" id="PTHR34290">
    <property type="entry name" value="SI:CH73-390P7.2"/>
    <property type="match status" value="1"/>
</dbReference>
<dbReference type="STRING" id="330214.NIDE0189"/>
<dbReference type="Pfam" id="PF04134">
    <property type="entry name" value="DCC1-like"/>
    <property type="match status" value="1"/>
</dbReference>
<dbReference type="HOGENOM" id="CLU_086500_2_1_0"/>
<dbReference type="Proteomes" id="UP000001660">
    <property type="component" value="Chromosome"/>
</dbReference>
<dbReference type="InterPro" id="IPR044691">
    <property type="entry name" value="DCC1_Trx"/>
</dbReference>
<gene>
    <name evidence="1" type="ORF">NIDE0189</name>
</gene>
<dbReference type="GO" id="GO:0015035">
    <property type="term" value="F:protein-disulfide reductase activity"/>
    <property type="evidence" value="ECO:0007669"/>
    <property type="project" value="InterPro"/>
</dbReference>
<sequence length="137" mass="14742">MAVYPLTVFYDGACPICAREMALMKRLDRTQRLTLLDFSLAGFAAPADLAVTDLSAVIHAQWADGTVITGVEVFRAIWEAIGLGFLSRLSRLPLVAPLMVTAYGWFARNRLWLTGRSNACPGNACAAASPASIQAPQ</sequence>